<gene>
    <name evidence="1" type="ORF">CLUMA_CG004176</name>
</gene>
<proteinExistence type="predicted"/>
<sequence length="63" mass="7299">MPIFILNMNIFGLEMGKNIYYNDCPNNSLHNVTDEEKCCCGWNISQSFSAFHAQIKVQIRDNQ</sequence>
<accession>A0A1J1HQU5</accession>
<dbReference type="Proteomes" id="UP000183832">
    <property type="component" value="Unassembled WGS sequence"/>
</dbReference>
<name>A0A1J1HQU5_9DIPT</name>
<keyword evidence="2" id="KW-1185">Reference proteome</keyword>
<evidence type="ECO:0000313" key="1">
    <source>
        <dbReference type="EMBL" id="CRK90415.1"/>
    </source>
</evidence>
<organism evidence="1 2">
    <name type="scientific">Clunio marinus</name>
    <dbReference type="NCBI Taxonomy" id="568069"/>
    <lineage>
        <taxon>Eukaryota</taxon>
        <taxon>Metazoa</taxon>
        <taxon>Ecdysozoa</taxon>
        <taxon>Arthropoda</taxon>
        <taxon>Hexapoda</taxon>
        <taxon>Insecta</taxon>
        <taxon>Pterygota</taxon>
        <taxon>Neoptera</taxon>
        <taxon>Endopterygota</taxon>
        <taxon>Diptera</taxon>
        <taxon>Nematocera</taxon>
        <taxon>Chironomoidea</taxon>
        <taxon>Chironomidae</taxon>
        <taxon>Clunio</taxon>
    </lineage>
</organism>
<dbReference type="EMBL" id="CVRI01000019">
    <property type="protein sequence ID" value="CRK90415.1"/>
    <property type="molecule type" value="Genomic_DNA"/>
</dbReference>
<evidence type="ECO:0000313" key="2">
    <source>
        <dbReference type="Proteomes" id="UP000183832"/>
    </source>
</evidence>
<protein>
    <submittedName>
        <fullName evidence="1">CLUMA_CG004176, isoform A</fullName>
    </submittedName>
</protein>
<reference evidence="1 2" key="1">
    <citation type="submission" date="2015-04" db="EMBL/GenBank/DDBJ databases">
        <authorList>
            <person name="Syromyatnikov M.Y."/>
            <person name="Popov V.N."/>
        </authorList>
    </citation>
    <scope>NUCLEOTIDE SEQUENCE [LARGE SCALE GENOMIC DNA]</scope>
</reference>
<dbReference type="AlphaFoldDB" id="A0A1J1HQU5"/>